<protein>
    <submittedName>
        <fullName evidence="1">Carbon monoxide dehydrogenase subunit G</fullName>
    </submittedName>
</protein>
<keyword evidence="2" id="KW-1185">Reference proteome</keyword>
<dbReference type="EMBL" id="JACHXO010000003">
    <property type="protein sequence ID" value="MBB3194808.1"/>
    <property type="molecule type" value="Genomic_DNA"/>
</dbReference>
<dbReference type="InterPro" id="IPR023393">
    <property type="entry name" value="START-like_dom_sf"/>
</dbReference>
<evidence type="ECO:0000313" key="2">
    <source>
        <dbReference type="Proteomes" id="UP000574369"/>
    </source>
</evidence>
<dbReference type="SUPFAM" id="SSF55961">
    <property type="entry name" value="Bet v1-like"/>
    <property type="match status" value="1"/>
</dbReference>
<reference evidence="1 2" key="1">
    <citation type="submission" date="2020-08" db="EMBL/GenBank/DDBJ databases">
        <title>Genomic Encyclopedia of Type Strains, Phase III (KMG-III): the genomes of soil and plant-associated and newly described type strains.</title>
        <authorList>
            <person name="Whitman W."/>
        </authorList>
    </citation>
    <scope>NUCLEOTIDE SEQUENCE [LARGE SCALE GENOMIC DNA]</scope>
    <source>
        <strain evidence="1 2">CECT 7247</strain>
    </source>
</reference>
<evidence type="ECO:0000313" key="1">
    <source>
        <dbReference type="EMBL" id="MBB3194808.1"/>
    </source>
</evidence>
<organism evidence="1 2">
    <name type="scientific">Roseateles terrae</name>
    <dbReference type="NCBI Taxonomy" id="431060"/>
    <lineage>
        <taxon>Bacteria</taxon>
        <taxon>Pseudomonadati</taxon>
        <taxon>Pseudomonadota</taxon>
        <taxon>Betaproteobacteria</taxon>
        <taxon>Burkholderiales</taxon>
        <taxon>Sphaerotilaceae</taxon>
        <taxon>Roseateles</taxon>
    </lineage>
</organism>
<accession>A0ABR6GRR5</accession>
<comment type="caution">
    <text evidence="1">The sequence shown here is derived from an EMBL/GenBank/DDBJ whole genome shotgun (WGS) entry which is preliminary data.</text>
</comment>
<proteinExistence type="predicted"/>
<gene>
    <name evidence="1" type="ORF">FHS28_002204</name>
</gene>
<sequence length="194" mass="21599">MPTLTLHDDLTVPVPRATAWSSLHDLPLLAEALATFHGPQASLTAQPDGASYRLTLPGFEGQVQLRDVERPSRLRFSFEGQGDTTGAVQGQVQCRLELLGDERTLLHWSVVLQTEQQPGGLKLRSITALKKQLQSLEAVIRARHASHLPVPMPPVRKPWPQRLLDWYLGWFAGIFNGTLYPAPKPKPRRDPPAK</sequence>
<dbReference type="Proteomes" id="UP000574369">
    <property type="component" value="Unassembled WGS sequence"/>
</dbReference>
<dbReference type="RefSeq" id="WP_184294577.1">
    <property type="nucleotide sequence ID" value="NZ_JACHXO010000003.1"/>
</dbReference>
<dbReference type="Gene3D" id="3.30.530.20">
    <property type="match status" value="1"/>
</dbReference>
<name>A0ABR6GRR5_9BURK</name>